<comment type="caution">
    <text evidence="1">The sequence shown here is derived from an EMBL/GenBank/DDBJ whole genome shotgun (WGS) entry which is preliminary data.</text>
</comment>
<gene>
    <name evidence="1" type="ORF">LCGC14_2253370</name>
</gene>
<evidence type="ECO:0000313" key="1">
    <source>
        <dbReference type="EMBL" id="KKL55645.1"/>
    </source>
</evidence>
<proteinExistence type="predicted"/>
<sequence>MGTLIDTELARETKRFMRYASTAQELHRRHGKVDQHILCALQRIVETRPSARLACAAGGTLASLGHGYALEGYGAS</sequence>
<reference evidence="1" key="1">
    <citation type="journal article" date="2015" name="Nature">
        <title>Complex archaea that bridge the gap between prokaryotes and eukaryotes.</title>
        <authorList>
            <person name="Spang A."/>
            <person name="Saw J.H."/>
            <person name="Jorgensen S.L."/>
            <person name="Zaremba-Niedzwiedzka K."/>
            <person name="Martijn J."/>
            <person name="Lind A.E."/>
            <person name="van Eijk R."/>
            <person name="Schleper C."/>
            <person name="Guy L."/>
            <person name="Ettema T.J."/>
        </authorList>
    </citation>
    <scope>NUCLEOTIDE SEQUENCE</scope>
</reference>
<protein>
    <submittedName>
        <fullName evidence="1">Uncharacterized protein</fullName>
    </submittedName>
</protein>
<dbReference type="EMBL" id="LAZR01030766">
    <property type="protein sequence ID" value="KKL55645.1"/>
    <property type="molecule type" value="Genomic_DNA"/>
</dbReference>
<name>A0A0F9FEC5_9ZZZZ</name>
<dbReference type="AlphaFoldDB" id="A0A0F9FEC5"/>
<accession>A0A0F9FEC5</accession>
<organism evidence="1">
    <name type="scientific">marine sediment metagenome</name>
    <dbReference type="NCBI Taxonomy" id="412755"/>
    <lineage>
        <taxon>unclassified sequences</taxon>
        <taxon>metagenomes</taxon>
        <taxon>ecological metagenomes</taxon>
    </lineage>
</organism>